<dbReference type="OrthoDB" id="5484186at2"/>
<feature type="domain" description="Flagellar hook-associated protein 2 C-terminal" evidence="7">
    <location>
        <begin position="230"/>
        <end position="548"/>
    </location>
</feature>
<organism evidence="8 9">
    <name type="scientific">Solidesulfovibrio fructosivorans JJ]</name>
    <dbReference type="NCBI Taxonomy" id="596151"/>
    <lineage>
        <taxon>Bacteria</taxon>
        <taxon>Pseudomonadati</taxon>
        <taxon>Thermodesulfobacteriota</taxon>
        <taxon>Desulfovibrionia</taxon>
        <taxon>Desulfovibrionales</taxon>
        <taxon>Desulfovibrionaceae</taxon>
        <taxon>Solidesulfovibrio</taxon>
    </lineage>
</organism>
<evidence type="ECO:0000256" key="1">
    <source>
        <dbReference type="ARBA" id="ARBA00009764"/>
    </source>
</evidence>
<evidence type="ECO:0000256" key="3">
    <source>
        <dbReference type="ARBA" id="ARBA00023054"/>
    </source>
</evidence>
<dbReference type="GO" id="GO:0007155">
    <property type="term" value="P:cell adhesion"/>
    <property type="evidence" value="ECO:0007669"/>
    <property type="project" value="InterPro"/>
</dbReference>
<dbReference type="Pfam" id="PF07195">
    <property type="entry name" value="FliD_C"/>
    <property type="match status" value="1"/>
</dbReference>
<evidence type="ECO:0000313" key="8">
    <source>
        <dbReference type="EMBL" id="EFL52922.1"/>
    </source>
</evidence>
<dbReference type="Pfam" id="PF02465">
    <property type="entry name" value="FliD_N"/>
    <property type="match status" value="1"/>
</dbReference>
<keyword evidence="5" id="KW-0964">Secreted</keyword>
<dbReference type="AlphaFoldDB" id="E1JSF3"/>
<keyword evidence="4 5" id="KW-0975">Bacterial flagellum</keyword>
<protein>
    <recommendedName>
        <fullName evidence="5">Flagellar hook-associated protein 2</fullName>
        <shortName evidence="5">HAP2</shortName>
    </recommendedName>
    <alternativeName>
        <fullName evidence="5">Flagellar cap protein</fullName>
    </alternativeName>
</protein>
<evidence type="ECO:0000259" key="7">
    <source>
        <dbReference type="Pfam" id="PF07195"/>
    </source>
</evidence>
<dbReference type="InterPro" id="IPR010809">
    <property type="entry name" value="FliD_C"/>
</dbReference>
<evidence type="ECO:0000256" key="4">
    <source>
        <dbReference type="ARBA" id="ARBA00023143"/>
    </source>
</evidence>
<gene>
    <name evidence="8" type="ORF">DesfrDRAFT_0552</name>
</gene>
<sequence>MSSTVSAYKPVSTSGQVTYTGLGNGTDFNSLITKLVQVEQSRITTLQTWKQSWVKKQDAFQELNSKLLSLKTTLQGMDTEGEFLVKVASSTNSGVLTATTSSGADNGTHVIEVNRLATAKAMVTQVAFANPNQSININPTDQTFAYTYKGTTYSNNIGTNCSLNDLASIINNDANNPGVKASVVYDGTGYFLQLRGMDTGDSATLTIDSSTTLPYFQASDFDTITSNASALLKLDGWPTGATSYITRESNTVTDLIPGVTLNLKSTGTVNLTVSTDTDAVRHNIQTFVEQMNTVRSLLQDLTKYDSTTSKASILTGNYGLQLIDTNLKTAVAGKGVGFDYDADTYSVLSQLGIFTNAEEGAKNEGLLYISNATLNAILASNATKAAELFAASYAGRVDSSEISIASYIKGTTKCGTYELSYTTDASGKITGATINGHPAIYSSNSSLITGKHGYDEAGLVLKAIDVSPGTHTATASLKQGKTGELIDLLGELTDAKEGPLHILDDNYDDITAMIDNKIAFEQRRIATYASNLRKRFAKVDSLLSTYNQQQNQLASAIKNLSSSS</sequence>
<evidence type="ECO:0000313" key="9">
    <source>
        <dbReference type="Proteomes" id="UP000006250"/>
    </source>
</evidence>
<dbReference type="eggNOG" id="COG1345">
    <property type="taxonomic scope" value="Bacteria"/>
</dbReference>
<dbReference type="Proteomes" id="UP000006250">
    <property type="component" value="Unassembled WGS sequence"/>
</dbReference>
<proteinExistence type="inferred from homology"/>
<comment type="caution">
    <text evidence="8">The sequence shown here is derived from an EMBL/GenBank/DDBJ whole genome shotgun (WGS) entry which is preliminary data.</text>
</comment>
<dbReference type="RefSeq" id="WP_005990861.1">
    <property type="nucleotide sequence ID" value="NZ_AECZ01000002.1"/>
</dbReference>
<dbReference type="PANTHER" id="PTHR30288:SF0">
    <property type="entry name" value="FLAGELLAR HOOK-ASSOCIATED PROTEIN 2"/>
    <property type="match status" value="1"/>
</dbReference>
<dbReference type="GO" id="GO:0009424">
    <property type="term" value="C:bacterial-type flagellum hook"/>
    <property type="evidence" value="ECO:0007669"/>
    <property type="project" value="UniProtKB-UniRule"/>
</dbReference>
<name>E1JSF3_SOLFR</name>
<accession>E1JSF3</accession>
<dbReference type="STRING" id="596151.DesfrDRAFT_0552"/>
<dbReference type="GO" id="GO:0071973">
    <property type="term" value="P:bacterial-type flagellum-dependent cell motility"/>
    <property type="evidence" value="ECO:0007669"/>
    <property type="project" value="TreeGrafter"/>
</dbReference>
<feature type="domain" description="Flagellar hook-associated protein 2 N-terminal" evidence="6">
    <location>
        <begin position="25"/>
        <end position="119"/>
    </location>
</feature>
<comment type="similarity">
    <text evidence="1 5">Belongs to the FliD family.</text>
</comment>
<keyword evidence="8" id="KW-0282">Flagellum</keyword>
<keyword evidence="3" id="KW-0175">Coiled coil</keyword>
<keyword evidence="8" id="KW-0966">Cell projection</keyword>
<dbReference type="GO" id="GO:0005576">
    <property type="term" value="C:extracellular region"/>
    <property type="evidence" value="ECO:0007669"/>
    <property type="project" value="UniProtKB-SubCell"/>
</dbReference>
<comment type="function">
    <text evidence="5">Required for morphogenesis and for the elongation of the flagellar filament by facilitating polymerization of the flagellin monomers at the tip of growing filament. Forms a capping structure, which prevents flagellin subunits (transported through the central channel of the flagellum) from leaking out without polymerization at the distal end.</text>
</comment>
<reference evidence="8 9" key="1">
    <citation type="submission" date="2010-08" db="EMBL/GenBank/DDBJ databases">
        <title>The draft genome of Desulfovibrio fructosovorans JJ.</title>
        <authorList>
            <consortium name="US DOE Joint Genome Institute (JGI-PGF)"/>
            <person name="Lucas S."/>
            <person name="Copeland A."/>
            <person name="Lapidus A."/>
            <person name="Cheng J.-F."/>
            <person name="Bruce D."/>
            <person name="Goodwin L."/>
            <person name="Pitluck S."/>
            <person name="Land M.L."/>
            <person name="Hauser L."/>
            <person name="Chang Y.-J."/>
            <person name="Jeffries C."/>
            <person name="Wall J.D."/>
            <person name="Stahl D.A."/>
            <person name="Arkin A.P."/>
            <person name="Dehal P."/>
            <person name="Stolyar S.M."/>
            <person name="Hazen T.C."/>
            <person name="Woyke T.J."/>
        </authorList>
    </citation>
    <scope>NUCLEOTIDE SEQUENCE [LARGE SCALE GENOMIC DNA]</scope>
    <source>
        <strain evidence="8 9">JJ</strain>
    </source>
</reference>
<dbReference type="InterPro" id="IPR040026">
    <property type="entry name" value="FliD"/>
</dbReference>
<dbReference type="InterPro" id="IPR003481">
    <property type="entry name" value="FliD_N"/>
</dbReference>
<keyword evidence="8" id="KW-0969">Cilium</keyword>
<comment type="subcellular location">
    <subcellularLocation>
        <location evidence="5">Secreted</location>
    </subcellularLocation>
    <subcellularLocation>
        <location evidence="5">Bacterial flagellum</location>
    </subcellularLocation>
</comment>
<comment type="subunit">
    <text evidence="2 5">Homopentamer.</text>
</comment>
<evidence type="ECO:0000256" key="2">
    <source>
        <dbReference type="ARBA" id="ARBA00011255"/>
    </source>
</evidence>
<dbReference type="EMBL" id="AECZ01000002">
    <property type="protein sequence ID" value="EFL52922.1"/>
    <property type="molecule type" value="Genomic_DNA"/>
</dbReference>
<dbReference type="GO" id="GO:0009421">
    <property type="term" value="C:bacterial-type flagellum filament cap"/>
    <property type="evidence" value="ECO:0007669"/>
    <property type="project" value="InterPro"/>
</dbReference>
<evidence type="ECO:0000256" key="5">
    <source>
        <dbReference type="RuleBase" id="RU362066"/>
    </source>
</evidence>
<keyword evidence="9" id="KW-1185">Reference proteome</keyword>
<evidence type="ECO:0000259" key="6">
    <source>
        <dbReference type="Pfam" id="PF02465"/>
    </source>
</evidence>
<dbReference type="PANTHER" id="PTHR30288">
    <property type="entry name" value="FLAGELLAR CAP/ASSEMBLY PROTEIN FLID"/>
    <property type="match status" value="1"/>
</dbReference>